<dbReference type="PANTHER" id="PTHR12736">
    <property type="entry name" value="LANC-LIKE PROTEIN"/>
    <property type="match status" value="1"/>
</dbReference>
<dbReference type="Pfam" id="PF05147">
    <property type="entry name" value="LANC_like"/>
    <property type="match status" value="2"/>
</dbReference>
<protein>
    <recommendedName>
        <fullName evidence="3">Lantibiotic modifying enzyme</fullName>
    </recommendedName>
</protein>
<dbReference type="EMBL" id="JAOQJU010000017">
    <property type="protein sequence ID" value="MCU6687317.1"/>
    <property type="molecule type" value="Genomic_DNA"/>
</dbReference>
<proteinExistence type="predicted"/>
<dbReference type="SMART" id="SM01260">
    <property type="entry name" value="LANC_like"/>
    <property type="match status" value="1"/>
</dbReference>
<organism evidence="1 2">
    <name type="scientific">Dorea acetigenes</name>
    <dbReference type="NCBI Taxonomy" id="2981787"/>
    <lineage>
        <taxon>Bacteria</taxon>
        <taxon>Bacillati</taxon>
        <taxon>Bacillota</taxon>
        <taxon>Clostridia</taxon>
        <taxon>Lachnospirales</taxon>
        <taxon>Lachnospiraceae</taxon>
        <taxon>Dorea</taxon>
    </lineage>
</organism>
<dbReference type="SUPFAM" id="SSF158745">
    <property type="entry name" value="LanC-like"/>
    <property type="match status" value="1"/>
</dbReference>
<name>A0ABT2RPI0_9FIRM</name>
<dbReference type="RefSeq" id="WP_158370941.1">
    <property type="nucleotide sequence ID" value="NZ_JAOQJU010000017.1"/>
</dbReference>
<dbReference type="CDD" id="cd04434">
    <property type="entry name" value="LanC_like"/>
    <property type="match status" value="1"/>
</dbReference>
<dbReference type="PRINTS" id="PR01950">
    <property type="entry name" value="LANCSUPER"/>
</dbReference>
<keyword evidence="2" id="KW-1185">Reference proteome</keyword>
<gene>
    <name evidence="1" type="ORF">OCV99_12345</name>
</gene>
<evidence type="ECO:0000313" key="1">
    <source>
        <dbReference type="EMBL" id="MCU6687317.1"/>
    </source>
</evidence>
<evidence type="ECO:0000313" key="2">
    <source>
        <dbReference type="Proteomes" id="UP001652431"/>
    </source>
</evidence>
<reference evidence="1 2" key="1">
    <citation type="journal article" date="2021" name="ISME Commun">
        <title>Automated analysis of genomic sequences facilitates high-throughput and comprehensive description of bacteria.</title>
        <authorList>
            <person name="Hitch T.C.A."/>
        </authorList>
    </citation>
    <scope>NUCLEOTIDE SEQUENCE [LARGE SCALE GENOMIC DNA]</scope>
    <source>
        <strain evidence="1 2">Sanger_03</strain>
    </source>
</reference>
<dbReference type="PANTHER" id="PTHR12736:SF7">
    <property type="entry name" value="LANC-LIKE PROTEIN 3"/>
    <property type="match status" value="1"/>
</dbReference>
<comment type="caution">
    <text evidence="1">The sequence shown here is derived from an EMBL/GenBank/DDBJ whole genome shotgun (WGS) entry which is preliminary data.</text>
</comment>
<evidence type="ECO:0008006" key="3">
    <source>
        <dbReference type="Google" id="ProtNLM"/>
    </source>
</evidence>
<accession>A0ABT2RPI0</accession>
<dbReference type="Proteomes" id="UP001652431">
    <property type="component" value="Unassembled WGS sequence"/>
</dbReference>
<dbReference type="Gene3D" id="1.50.10.20">
    <property type="match status" value="1"/>
</dbReference>
<sequence length="467" mass="52331">MTYIPKIFKSLTDEDYLNSAIETANWLKTLEIKTEHGKIWKNFPDGQNGFGKDIMLFGPTNIYSGSAGIGIFFLRLYQATKEEQYLNEAREAANHIISIETDAGWYEQTLHSDIGGVIPVPGWAIGYSNGPMGQALFLDDLYQVTGEEKYKNYVLKTADDLLEAGKYTEEGLHWSNEEDIVADGGFVFFLVQVYEHFGDSKYLDAAAKAADYIAKDALPAKNGGKYWKLLDLSLIGFEKETTFPGFSHGTAGTAWMFAIVYKATKNEKYLELAKEGAKYLQGIAVGDEDAVLIPYQDHPVTGPTNDKFYLGTCHGPAGHTLLFRILYEITGEEEYKDWLIRISRGTIRAGAPERFSWGFWNAQCQCCGTAGILEHFVHIYEFTGEKEFLGYAKRTARILISDSSVSDEEPDQRKWYGAWTRTIPDKVVSYSGLYVGSAGCASALLSLYALDKNIKLTQLFEYAHFDS</sequence>
<dbReference type="InterPro" id="IPR007822">
    <property type="entry name" value="LANC-like"/>
</dbReference>